<evidence type="ECO:0000313" key="1">
    <source>
        <dbReference type="EMBL" id="MBD1224552.1"/>
    </source>
</evidence>
<accession>A0ABR7VV07</accession>
<dbReference type="Proteomes" id="UP000621631">
    <property type="component" value="Unassembled WGS sequence"/>
</dbReference>
<evidence type="ECO:0000313" key="2">
    <source>
        <dbReference type="Proteomes" id="UP000621631"/>
    </source>
</evidence>
<keyword evidence="2" id="KW-1185">Reference proteome</keyword>
<sequence length="83" mass="9272">MMDDIIKQVEKKTGVKGNDIQNLAKSLSNSDLQDEKSIRKLVRQLGKLANKKVSKQTEDMIVNTLVNGKNKVDASTISKMLKK</sequence>
<gene>
    <name evidence="1" type="ORF">IC602_18205</name>
</gene>
<proteinExistence type="predicted"/>
<organism evidence="1 2">
    <name type="scientific">Virgibacillus halodenitrificans</name>
    <name type="common">Bacillus halodenitrificans</name>
    <dbReference type="NCBI Taxonomy" id="1482"/>
    <lineage>
        <taxon>Bacteria</taxon>
        <taxon>Bacillati</taxon>
        <taxon>Bacillota</taxon>
        <taxon>Bacilli</taxon>
        <taxon>Bacillales</taxon>
        <taxon>Bacillaceae</taxon>
        <taxon>Virgibacillus</taxon>
    </lineage>
</organism>
<name>A0ABR7VV07_VIRHA</name>
<dbReference type="EMBL" id="JACWEZ010000019">
    <property type="protein sequence ID" value="MBD1224552.1"/>
    <property type="molecule type" value="Genomic_DNA"/>
</dbReference>
<protein>
    <submittedName>
        <fullName evidence="1">Stage VI sporulation protein F</fullName>
    </submittedName>
</protein>
<dbReference type="InterPro" id="IPR025942">
    <property type="entry name" value="SpoVIF"/>
</dbReference>
<reference evidence="1 2" key="1">
    <citation type="submission" date="2020-09" db="EMBL/GenBank/DDBJ databases">
        <title>Draft Genome Sequences of Oil-Oxidizing Bacteria Halomonas titanicae, Marinobacter lutaoensis, and Virgibacillus halodenitrificans Isolated from Highly Saline Environments.</title>
        <authorList>
            <person name="Grouzdev D.S."/>
            <person name="Sokolova D.S."/>
            <person name="Semenova E.M."/>
            <person name="Borzenkov I.A."/>
            <person name="Bidzhieva S.K."/>
            <person name="Poltaraus A.B."/>
            <person name="Nazina T.N."/>
        </authorList>
    </citation>
    <scope>NUCLEOTIDE SEQUENCE [LARGE SCALE GENOMIC DNA]</scope>
    <source>
        <strain evidence="1 2">VKM B-3472D</strain>
    </source>
</reference>
<dbReference type="Pfam" id="PF14069">
    <property type="entry name" value="SpoVIF"/>
    <property type="match status" value="1"/>
</dbReference>
<comment type="caution">
    <text evidence="1">The sequence shown here is derived from an EMBL/GenBank/DDBJ whole genome shotgun (WGS) entry which is preliminary data.</text>
</comment>